<evidence type="ECO:0000259" key="12">
    <source>
        <dbReference type="Pfam" id="PF14686"/>
    </source>
</evidence>
<comment type="catalytic activity">
    <reaction evidence="1">
        <text>Endotype eliminative cleavage of L-alpha-rhamnopyranosyl-(1-&gt;4)-alpha-D-galactopyranosyluronic acid bonds of rhamnogalacturonan I domains in ramified hairy regions of pectin leaving L-rhamnopyranose at the reducing end and 4-deoxy-4,5-unsaturated D-galactopyranosyluronic acid at the non-reducing end.</text>
        <dbReference type="EC" id="4.2.2.23"/>
    </reaction>
</comment>
<dbReference type="PANTHER" id="PTHR32018:SF1">
    <property type="entry name" value="RHAMNOGALACTURONAN ENDOLYASE"/>
    <property type="match status" value="1"/>
</dbReference>
<dbReference type="SUPFAM" id="SSF49785">
    <property type="entry name" value="Galactose-binding domain-like"/>
    <property type="match status" value="1"/>
</dbReference>
<keyword evidence="5" id="KW-0964">Secreted</keyword>
<evidence type="ECO:0000256" key="1">
    <source>
        <dbReference type="ARBA" id="ARBA00001324"/>
    </source>
</evidence>
<keyword evidence="6 10" id="KW-0732">Signal</keyword>
<dbReference type="AlphaFoldDB" id="A0AAD9T4R2"/>
<dbReference type="EMBL" id="JAUBYV010000001">
    <property type="protein sequence ID" value="KAK2629511.1"/>
    <property type="molecule type" value="Genomic_DNA"/>
</dbReference>
<dbReference type="InterPro" id="IPR011013">
    <property type="entry name" value="Gal_mutarotase_sf_dom"/>
</dbReference>
<proteinExistence type="inferred from homology"/>
<keyword evidence="14" id="KW-1185">Reference proteome</keyword>
<dbReference type="Gene3D" id="2.60.120.260">
    <property type="entry name" value="Galactose-binding domain-like"/>
    <property type="match status" value="1"/>
</dbReference>
<evidence type="ECO:0000256" key="8">
    <source>
        <dbReference type="ARBA" id="ARBA00023277"/>
    </source>
</evidence>
<evidence type="ECO:0000313" key="14">
    <source>
        <dbReference type="Proteomes" id="UP001285354"/>
    </source>
</evidence>
<accession>A0AAD9T4R2</accession>
<dbReference type="Proteomes" id="UP001285354">
    <property type="component" value="Unassembled WGS sequence"/>
</dbReference>
<name>A0AAD9T4R2_9HELO</name>
<dbReference type="InterPro" id="IPR008979">
    <property type="entry name" value="Galactose-bd-like_sf"/>
</dbReference>
<dbReference type="GO" id="GO:0102210">
    <property type="term" value="F:rhamnogalacturonan endolyase activity"/>
    <property type="evidence" value="ECO:0007669"/>
    <property type="project" value="UniProtKB-EC"/>
</dbReference>
<evidence type="ECO:0000256" key="6">
    <source>
        <dbReference type="ARBA" id="ARBA00022729"/>
    </source>
</evidence>
<dbReference type="InterPro" id="IPR014718">
    <property type="entry name" value="GH-type_carb-bd"/>
</dbReference>
<dbReference type="InterPro" id="IPR029413">
    <property type="entry name" value="RG-lyase_II"/>
</dbReference>
<evidence type="ECO:0000256" key="4">
    <source>
        <dbReference type="ARBA" id="ARBA00012437"/>
    </source>
</evidence>
<dbReference type="CDD" id="cd10320">
    <property type="entry name" value="RGL4_N"/>
    <property type="match status" value="1"/>
</dbReference>
<comment type="subcellular location">
    <subcellularLocation>
        <location evidence="2">Secreted</location>
    </subcellularLocation>
</comment>
<keyword evidence="8" id="KW-0119">Carbohydrate metabolism</keyword>
<comment type="similarity">
    <text evidence="3">Belongs to the polysaccharide lyase 4 family.</text>
</comment>
<reference evidence="13" key="1">
    <citation type="submission" date="2023-06" db="EMBL/GenBank/DDBJ databases">
        <title>Draft genome of Marssonina rosae.</title>
        <authorList>
            <person name="Cheng Q."/>
        </authorList>
    </citation>
    <scope>NUCLEOTIDE SEQUENCE</scope>
    <source>
        <strain evidence="13">R4</strain>
    </source>
</reference>
<sequence length="596" mass="65098">MLFMRLLPFLGFASAAGPFYLKINTTEHVIGNDLWNITIGTRYGTKLYYKGRDLVGKAAGHYVSYQGGSSLNWNSTSIYFQNSAYLDIVCSSSLGDLHWVIMPDLAGAYQYFVNKALPTLGEFRTLFRLDNTTFLNGKTSVKEGTIPALDLISTGTKVQDETWQVKDGSYITKYDWSDFVHNQVFHGVYGPNCGSWFISPGKDEFNGDHLKQELLLHRETRTGDVALLNMLHGTHFMAESDSVVAKGKTWGPWLWYLNDGSIADASARANREEAAFPYKWFNTTTNYHARRTVTGVLTLSDGRPAAGAAIFLGDNNSNLSTLGQGANNYYTAYAEPDGKFSIPNVRSGVYALSAWSNGGAIGNVSTVFLKNDVEVAAPTHYETSSDLGHLTWRTQGREIIFQIGDLDRKTLGFAYGGAPRQHGLSDKLPANLSYSIGTPGSHGFWNKPPSNFTHAAGLPHNHGLSHKLPANLTYTIGTSRVSDWGYAQSALGSWTVAFTTNSSAAAVLSVSLAGYSSGVSTDIAVNGHKVGNLTSGSIPSDPALYRSGTTAGEWHFFEFAVPEGTLVEGRNMLVFQVTKASRWHGMMWDSILLERA</sequence>
<comment type="caution">
    <text evidence="13">The sequence shown here is derived from an EMBL/GenBank/DDBJ whole genome shotgun (WGS) entry which is preliminary data.</text>
</comment>
<evidence type="ECO:0000256" key="3">
    <source>
        <dbReference type="ARBA" id="ARBA00010418"/>
    </source>
</evidence>
<protein>
    <recommendedName>
        <fullName evidence="4">rhamnogalacturonan endolyase</fullName>
        <ecNumber evidence="4">4.2.2.23</ecNumber>
    </recommendedName>
</protein>
<dbReference type="SUPFAM" id="SSF49452">
    <property type="entry name" value="Starch-binding domain-like"/>
    <property type="match status" value="1"/>
</dbReference>
<dbReference type="GO" id="GO:0000272">
    <property type="term" value="P:polysaccharide catabolic process"/>
    <property type="evidence" value="ECO:0007669"/>
    <property type="project" value="UniProtKB-KW"/>
</dbReference>
<dbReference type="InterPro" id="IPR029411">
    <property type="entry name" value="RG-lyase_III"/>
</dbReference>
<feature type="domain" description="Rhamnogalacturonan lyase" evidence="11">
    <location>
        <begin position="443"/>
        <end position="593"/>
    </location>
</feature>
<keyword evidence="9" id="KW-0624">Polysaccharide degradation</keyword>
<evidence type="ECO:0000313" key="13">
    <source>
        <dbReference type="EMBL" id="KAK2629511.1"/>
    </source>
</evidence>
<evidence type="ECO:0000256" key="9">
    <source>
        <dbReference type="ARBA" id="ARBA00023326"/>
    </source>
</evidence>
<dbReference type="Pfam" id="PF14683">
    <property type="entry name" value="CBM-like"/>
    <property type="match status" value="1"/>
</dbReference>
<feature type="domain" description="Rhamnogalacturonan lyase" evidence="12">
    <location>
        <begin position="302"/>
        <end position="377"/>
    </location>
</feature>
<evidence type="ECO:0000256" key="5">
    <source>
        <dbReference type="ARBA" id="ARBA00022525"/>
    </source>
</evidence>
<feature type="chain" id="PRO_5042217309" description="rhamnogalacturonan endolyase" evidence="10">
    <location>
        <begin position="16"/>
        <end position="596"/>
    </location>
</feature>
<feature type="signal peptide" evidence="10">
    <location>
        <begin position="1"/>
        <end position="15"/>
    </location>
</feature>
<dbReference type="GO" id="GO:0030246">
    <property type="term" value="F:carbohydrate binding"/>
    <property type="evidence" value="ECO:0007669"/>
    <property type="project" value="InterPro"/>
</dbReference>
<dbReference type="CDD" id="cd10316">
    <property type="entry name" value="RGL4_M"/>
    <property type="match status" value="1"/>
</dbReference>
<dbReference type="PANTHER" id="PTHR32018">
    <property type="entry name" value="RHAMNOGALACTURONATE LYASE FAMILY PROTEIN"/>
    <property type="match status" value="1"/>
</dbReference>
<gene>
    <name evidence="13" type="ORF">QTJ16_000331</name>
</gene>
<dbReference type="SUPFAM" id="SSF74650">
    <property type="entry name" value="Galactose mutarotase-like"/>
    <property type="match status" value="1"/>
</dbReference>
<evidence type="ECO:0000256" key="10">
    <source>
        <dbReference type="SAM" id="SignalP"/>
    </source>
</evidence>
<evidence type="ECO:0000259" key="11">
    <source>
        <dbReference type="Pfam" id="PF14683"/>
    </source>
</evidence>
<organism evidence="13 14">
    <name type="scientific">Diplocarpon rosae</name>
    <dbReference type="NCBI Taxonomy" id="946125"/>
    <lineage>
        <taxon>Eukaryota</taxon>
        <taxon>Fungi</taxon>
        <taxon>Dikarya</taxon>
        <taxon>Ascomycota</taxon>
        <taxon>Pezizomycotina</taxon>
        <taxon>Leotiomycetes</taxon>
        <taxon>Helotiales</taxon>
        <taxon>Drepanopezizaceae</taxon>
        <taxon>Diplocarpon</taxon>
    </lineage>
</organism>
<keyword evidence="7" id="KW-0456">Lyase</keyword>
<dbReference type="EC" id="4.2.2.23" evidence="4"/>
<evidence type="ECO:0000256" key="7">
    <source>
        <dbReference type="ARBA" id="ARBA00023239"/>
    </source>
</evidence>
<dbReference type="InterPro" id="IPR051850">
    <property type="entry name" value="Polysacch_Lyase_4"/>
</dbReference>
<dbReference type="Gene3D" id="2.70.98.10">
    <property type="match status" value="1"/>
</dbReference>
<evidence type="ECO:0000256" key="2">
    <source>
        <dbReference type="ARBA" id="ARBA00004613"/>
    </source>
</evidence>
<dbReference type="GO" id="GO:0005576">
    <property type="term" value="C:extracellular region"/>
    <property type="evidence" value="ECO:0007669"/>
    <property type="project" value="UniProtKB-SubCell"/>
</dbReference>
<dbReference type="Pfam" id="PF14686">
    <property type="entry name" value="fn3_3"/>
    <property type="match status" value="1"/>
</dbReference>
<dbReference type="InterPro" id="IPR013784">
    <property type="entry name" value="Carb-bd-like_fold"/>
</dbReference>